<name>A0A922SAS2_SPOEX</name>
<comment type="caution">
    <text evidence="1">The sequence shown here is derived from an EMBL/GenBank/DDBJ whole genome shotgun (WGS) entry which is preliminary data.</text>
</comment>
<evidence type="ECO:0000313" key="2">
    <source>
        <dbReference type="Proteomes" id="UP000814243"/>
    </source>
</evidence>
<sequence>MIREHHTLNAGTAGFQDIASGTVKDQSKESSVTNVDVLGKRQINAHAMLRRRETSIRGRCQPIELPEIKSFSFG</sequence>
<reference evidence="1" key="1">
    <citation type="journal article" date="2021" name="G3 (Bethesda)">
        <title>Genome and transcriptome analysis of the beet armyworm Spodoptera exigua reveals targets for pest control. .</title>
        <authorList>
            <person name="Simon S."/>
            <person name="Breeschoten T."/>
            <person name="Jansen H.J."/>
            <person name="Dirks R.P."/>
            <person name="Schranz M.E."/>
            <person name="Ros V.I.D."/>
        </authorList>
    </citation>
    <scope>NUCLEOTIDE SEQUENCE</scope>
    <source>
        <strain evidence="1">TB_SE_WUR_2020</strain>
    </source>
</reference>
<accession>A0A922SAS2</accession>
<dbReference type="EMBL" id="JACEFF010000766">
    <property type="protein sequence ID" value="KAH9631321.1"/>
    <property type="molecule type" value="Genomic_DNA"/>
</dbReference>
<evidence type="ECO:0000313" key="1">
    <source>
        <dbReference type="EMBL" id="KAH9631321.1"/>
    </source>
</evidence>
<protein>
    <submittedName>
        <fullName evidence="1">Uncharacterized protein</fullName>
    </submittedName>
</protein>
<organism evidence="1 2">
    <name type="scientific">Spodoptera exigua</name>
    <name type="common">Beet armyworm</name>
    <name type="synonym">Noctua fulgens</name>
    <dbReference type="NCBI Taxonomy" id="7107"/>
    <lineage>
        <taxon>Eukaryota</taxon>
        <taxon>Metazoa</taxon>
        <taxon>Ecdysozoa</taxon>
        <taxon>Arthropoda</taxon>
        <taxon>Hexapoda</taxon>
        <taxon>Insecta</taxon>
        <taxon>Pterygota</taxon>
        <taxon>Neoptera</taxon>
        <taxon>Endopterygota</taxon>
        <taxon>Lepidoptera</taxon>
        <taxon>Glossata</taxon>
        <taxon>Ditrysia</taxon>
        <taxon>Noctuoidea</taxon>
        <taxon>Noctuidae</taxon>
        <taxon>Amphipyrinae</taxon>
        <taxon>Spodoptera</taxon>
    </lineage>
</organism>
<proteinExistence type="predicted"/>
<gene>
    <name evidence="1" type="ORF">HF086_012572</name>
</gene>
<dbReference type="Proteomes" id="UP000814243">
    <property type="component" value="Unassembled WGS sequence"/>
</dbReference>
<dbReference type="AlphaFoldDB" id="A0A922SAS2"/>